<feature type="transmembrane region" description="Helical" evidence="2">
    <location>
        <begin position="20"/>
        <end position="39"/>
    </location>
</feature>
<keyword evidence="4" id="KW-1185">Reference proteome</keyword>
<keyword evidence="2" id="KW-0472">Membrane</keyword>
<dbReference type="InterPro" id="IPR007251">
    <property type="entry name" value="Iron_permease_Fet4"/>
</dbReference>
<sequence length="164" mass="18031">MEKLFVRFATLTAKIAGKPWTFIACLLIVLVWAMSGPVFKFNETWQLVINTGTTIITFLMVFLIQNTQNRDGAAMQAKLDELVFAVRQADSRFIGIEHLTEKELDAILAEVEKRGLAVQSGKPAAPIPGKRGKRADEIEAEQPAKASPAKERAAKPATRKPAAK</sequence>
<dbReference type="AlphaFoldDB" id="A0A975GUC4"/>
<feature type="transmembrane region" description="Helical" evidence="2">
    <location>
        <begin position="45"/>
        <end position="64"/>
    </location>
</feature>
<evidence type="ECO:0000313" key="4">
    <source>
        <dbReference type="Proteomes" id="UP000663918"/>
    </source>
</evidence>
<reference evidence="3" key="1">
    <citation type="submission" date="2020-09" db="EMBL/GenBank/DDBJ databases">
        <title>Brevundimonas sp. LVF2 isolated from a puddle in Goettingen, Germany.</title>
        <authorList>
            <person name="Friedrich I."/>
            <person name="Klassen A."/>
            <person name="Hannes N."/>
            <person name="Schneider D."/>
            <person name="Hertel R."/>
            <person name="Daniel R."/>
        </authorList>
    </citation>
    <scope>NUCLEOTIDE SEQUENCE</scope>
    <source>
        <strain evidence="3">LVF2</strain>
    </source>
</reference>
<dbReference type="Pfam" id="PF04120">
    <property type="entry name" value="Iron_permease"/>
    <property type="match status" value="1"/>
</dbReference>
<dbReference type="RefSeq" id="WP_207867883.1">
    <property type="nucleotide sequence ID" value="NZ_CP062222.1"/>
</dbReference>
<accession>A0A975GUC4</accession>
<evidence type="ECO:0000313" key="3">
    <source>
        <dbReference type="EMBL" id="QTC89697.1"/>
    </source>
</evidence>
<organism evidence="3 4">
    <name type="scientific">Brevundimonas goettingensis</name>
    <dbReference type="NCBI Taxonomy" id="2774190"/>
    <lineage>
        <taxon>Bacteria</taxon>
        <taxon>Pseudomonadati</taxon>
        <taxon>Pseudomonadota</taxon>
        <taxon>Alphaproteobacteria</taxon>
        <taxon>Caulobacterales</taxon>
        <taxon>Caulobacteraceae</taxon>
        <taxon>Brevundimonas</taxon>
    </lineage>
</organism>
<evidence type="ECO:0000256" key="1">
    <source>
        <dbReference type="SAM" id="MobiDB-lite"/>
    </source>
</evidence>
<protein>
    <submittedName>
        <fullName evidence="3">Low affinity iron permease family protein</fullName>
    </submittedName>
</protein>
<evidence type="ECO:0000256" key="2">
    <source>
        <dbReference type="SAM" id="Phobius"/>
    </source>
</evidence>
<gene>
    <name evidence="3" type="ORF">IFJ75_10230</name>
</gene>
<proteinExistence type="predicted"/>
<keyword evidence="2" id="KW-1133">Transmembrane helix</keyword>
<dbReference type="GO" id="GO:0055085">
    <property type="term" value="P:transmembrane transport"/>
    <property type="evidence" value="ECO:0007669"/>
    <property type="project" value="InterPro"/>
</dbReference>
<dbReference type="Proteomes" id="UP000663918">
    <property type="component" value="Chromosome"/>
</dbReference>
<name>A0A975GUC4_9CAUL</name>
<dbReference type="EMBL" id="CP062222">
    <property type="protein sequence ID" value="QTC89697.1"/>
    <property type="molecule type" value="Genomic_DNA"/>
</dbReference>
<feature type="region of interest" description="Disordered" evidence="1">
    <location>
        <begin position="116"/>
        <end position="164"/>
    </location>
</feature>
<dbReference type="KEGG" id="bgoe:IFJ75_10230"/>
<keyword evidence="2" id="KW-0812">Transmembrane</keyword>